<dbReference type="VEuPathDB" id="VectorBase:PPAPM1_011310"/>
<feature type="compositionally biased region" description="Basic and acidic residues" evidence="4">
    <location>
        <begin position="238"/>
        <end position="250"/>
    </location>
</feature>
<feature type="compositionally biased region" description="Basic and acidic residues" evidence="4">
    <location>
        <begin position="263"/>
        <end position="277"/>
    </location>
</feature>
<keyword evidence="1" id="KW-0479">Metal-binding</keyword>
<keyword evidence="3" id="KW-0862">Zinc</keyword>
<dbReference type="GO" id="GO:0061630">
    <property type="term" value="F:ubiquitin protein ligase activity"/>
    <property type="evidence" value="ECO:0007669"/>
    <property type="project" value="InterPro"/>
</dbReference>
<feature type="compositionally biased region" description="Basic and acidic residues" evidence="4">
    <location>
        <begin position="219"/>
        <end position="229"/>
    </location>
</feature>
<dbReference type="EnsemblMetazoa" id="PPAI001147-RA">
    <property type="protein sequence ID" value="PPAI001147-PA"/>
    <property type="gene ID" value="PPAI001147"/>
</dbReference>
<dbReference type="VEuPathDB" id="VectorBase:PPAI001147"/>
<dbReference type="InterPro" id="IPR040204">
    <property type="entry name" value="UBR7"/>
</dbReference>
<dbReference type="GO" id="GO:0005737">
    <property type="term" value="C:cytoplasm"/>
    <property type="evidence" value="ECO:0007669"/>
    <property type="project" value="TreeGrafter"/>
</dbReference>
<feature type="region of interest" description="Disordered" evidence="4">
    <location>
        <begin position="204"/>
        <end position="295"/>
    </location>
</feature>
<dbReference type="CDD" id="cd19677">
    <property type="entry name" value="UBR-box_UBR7"/>
    <property type="match status" value="1"/>
</dbReference>
<evidence type="ECO:0000313" key="5">
    <source>
        <dbReference type="EnsemblMetazoa" id="PPAI001147-PA"/>
    </source>
</evidence>
<sequence length="424" mass="48491">MSQEENPTLDESSVTMLDVLNEEQALEEESLAVLGGSDDKFCTYSKGYVKRQALYSCLTCSPESSTDSSKCAGVCLACSYHCHEGHELVELYTKRNFRCDCGGRRMPGVKCSLEPEKSAENTENRYNQNFSGLYCSCHRPYPDPDDPIEDEMIQCIICEDWLHCRHLEVAVPTGQTFFEMICADCSEKNDVLYYYLGLSVGRMETEPEPTPNVEVSEAPEEKKEAEKEATATAVPEEEAPKVPEAEKDVPEDQVASQSTSTAEDNKEPEAKRAKMDVEPAPAAEPENPCKRPKVKLSHKRGATFWPENWREQLCKCPECHNMYSELKVEFLLDLDDTVQSYEEHGKNKVKESDYERGMRALSSMDHSRQIDAISAYNRMREKLKEYLHTFVANRQVVTEEDVRRFFRMMKNEKNENLGQPYFCR</sequence>
<evidence type="ECO:0000256" key="2">
    <source>
        <dbReference type="ARBA" id="ARBA00022771"/>
    </source>
</evidence>
<dbReference type="SUPFAM" id="SSF57903">
    <property type="entry name" value="FYVE/PHD zinc finger"/>
    <property type="match status" value="1"/>
</dbReference>
<organism evidence="5 6">
    <name type="scientific">Phlebotomus papatasi</name>
    <name type="common">Sandfly</name>
    <dbReference type="NCBI Taxonomy" id="29031"/>
    <lineage>
        <taxon>Eukaryota</taxon>
        <taxon>Metazoa</taxon>
        <taxon>Ecdysozoa</taxon>
        <taxon>Arthropoda</taxon>
        <taxon>Hexapoda</taxon>
        <taxon>Insecta</taxon>
        <taxon>Pterygota</taxon>
        <taxon>Neoptera</taxon>
        <taxon>Endopterygota</taxon>
        <taxon>Diptera</taxon>
        <taxon>Nematocera</taxon>
        <taxon>Psychodoidea</taxon>
        <taxon>Psychodidae</taxon>
        <taxon>Phlebotomus</taxon>
        <taxon>Phlebotomus</taxon>
    </lineage>
</organism>
<dbReference type="PANTHER" id="PTHR13513:SF9">
    <property type="entry name" value="E3 UBIQUITIN-PROTEIN LIGASE UBR7-RELATED"/>
    <property type="match status" value="1"/>
</dbReference>
<accession>A0A1B0D1C4</accession>
<dbReference type="AlphaFoldDB" id="A0A1B0D1C4"/>
<dbReference type="InterPro" id="IPR047506">
    <property type="entry name" value="UBR7-like_UBR-box"/>
</dbReference>
<dbReference type="PROSITE" id="PS51157">
    <property type="entry name" value="ZF_UBR"/>
    <property type="match status" value="1"/>
</dbReference>
<dbReference type="InterPro" id="IPR011011">
    <property type="entry name" value="Znf_FYVE_PHD"/>
</dbReference>
<dbReference type="Pfam" id="PF02207">
    <property type="entry name" value="zf-UBR"/>
    <property type="match status" value="1"/>
</dbReference>
<dbReference type="GO" id="GO:0008270">
    <property type="term" value="F:zinc ion binding"/>
    <property type="evidence" value="ECO:0007669"/>
    <property type="project" value="UniProtKB-KW"/>
</dbReference>
<dbReference type="SMART" id="SM00396">
    <property type="entry name" value="ZnF_UBR1"/>
    <property type="match status" value="1"/>
</dbReference>
<protein>
    <submittedName>
        <fullName evidence="5">Uncharacterized protein</fullName>
    </submittedName>
</protein>
<evidence type="ECO:0000256" key="4">
    <source>
        <dbReference type="SAM" id="MobiDB-lite"/>
    </source>
</evidence>
<dbReference type="InterPro" id="IPR003126">
    <property type="entry name" value="Znf_UBR"/>
</dbReference>
<keyword evidence="6" id="KW-1185">Reference proteome</keyword>
<reference evidence="5" key="1">
    <citation type="submission" date="2022-08" db="UniProtKB">
        <authorList>
            <consortium name="EnsemblMetazoa"/>
        </authorList>
    </citation>
    <scope>IDENTIFICATION</scope>
    <source>
        <strain evidence="5">Israel</strain>
    </source>
</reference>
<dbReference type="PANTHER" id="PTHR13513">
    <property type="entry name" value="E3 UBIQUITIN-PROTEIN LIGASE UBR7"/>
    <property type="match status" value="1"/>
</dbReference>
<keyword evidence="2" id="KW-0863">Zinc-finger</keyword>
<dbReference type="Gene3D" id="3.30.40.10">
    <property type="entry name" value="Zinc/RING finger domain, C3HC4 (zinc finger)"/>
    <property type="match status" value="1"/>
</dbReference>
<dbReference type="InterPro" id="IPR013083">
    <property type="entry name" value="Znf_RING/FYVE/PHD"/>
</dbReference>
<evidence type="ECO:0000256" key="3">
    <source>
        <dbReference type="ARBA" id="ARBA00022833"/>
    </source>
</evidence>
<dbReference type="CDD" id="cd15542">
    <property type="entry name" value="PHD_UBR7"/>
    <property type="match status" value="1"/>
</dbReference>
<dbReference type="Proteomes" id="UP000092462">
    <property type="component" value="Unassembled WGS sequence"/>
</dbReference>
<name>A0A1B0D1C4_PHLPP</name>
<proteinExistence type="predicted"/>
<evidence type="ECO:0000313" key="6">
    <source>
        <dbReference type="Proteomes" id="UP000092462"/>
    </source>
</evidence>
<dbReference type="EMBL" id="AJVK01002547">
    <property type="status" value="NOT_ANNOTATED_CDS"/>
    <property type="molecule type" value="Genomic_DNA"/>
</dbReference>
<evidence type="ECO:0000256" key="1">
    <source>
        <dbReference type="ARBA" id="ARBA00022723"/>
    </source>
</evidence>